<dbReference type="InterPro" id="IPR001610">
    <property type="entry name" value="PAC"/>
</dbReference>
<feature type="domain" description="Response regulatory" evidence="8">
    <location>
        <begin position="964"/>
        <end position="1069"/>
    </location>
</feature>
<dbReference type="Pfam" id="PF13426">
    <property type="entry name" value="PAS_9"/>
    <property type="match status" value="1"/>
</dbReference>
<dbReference type="PRINTS" id="PR00344">
    <property type="entry name" value="BCTRLSENSOR"/>
</dbReference>
<dbReference type="PROSITE" id="PS50113">
    <property type="entry name" value="PAC"/>
    <property type="match status" value="2"/>
</dbReference>
<feature type="modified residue" description="4-aspartylphosphate" evidence="6">
    <location>
        <position position="1013"/>
    </location>
</feature>
<comment type="caution">
    <text evidence="11">The sequence shown here is derived from an EMBL/GenBank/DDBJ whole genome shotgun (WGS) entry which is preliminary data.</text>
</comment>
<dbReference type="CDD" id="cd18161">
    <property type="entry name" value="REC_hyHK_blue-like"/>
    <property type="match status" value="1"/>
</dbReference>
<reference evidence="11 12" key="1">
    <citation type="submission" date="2016-04" db="EMBL/GenBank/DDBJ databases">
        <title>Draft genome sequence of Janthinobacterium psychrotolerans sp. nov., isolated from freshwater sediments in Denmark.</title>
        <authorList>
            <person name="Gong X."/>
            <person name="Skrivergaard S."/>
            <person name="Korsgaard B.S."/>
            <person name="Schreiber L."/>
            <person name="Marshall I.P."/>
            <person name="Finster K."/>
            <person name="Schramm A."/>
        </authorList>
    </citation>
    <scope>NUCLEOTIDE SEQUENCE [LARGE SCALE GENOMIC DNA]</scope>
    <source>
        <strain evidence="11 12">S3-2</strain>
    </source>
</reference>
<keyword evidence="12" id="KW-1185">Reference proteome</keyword>
<name>A0A1A7C1T7_9BURK</name>
<dbReference type="PANTHER" id="PTHR43304">
    <property type="entry name" value="PHYTOCHROME-LIKE PROTEIN CPH1"/>
    <property type="match status" value="1"/>
</dbReference>
<comment type="catalytic activity">
    <reaction evidence="1">
        <text>ATP + protein L-histidine = ADP + protein N-phospho-L-histidine.</text>
        <dbReference type="EC" id="2.7.13.3"/>
    </reaction>
</comment>
<evidence type="ECO:0000256" key="4">
    <source>
        <dbReference type="ARBA" id="ARBA00022679"/>
    </source>
</evidence>
<evidence type="ECO:0000256" key="2">
    <source>
        <dbReference type="ARBA" id="ARBA00012438"/>
    </source>
</evidence>
<accession>A0A1A7C1T7</accession>
<dbReference type="InterPro" id="IPR052162">
    <property type="entry name" value="Sensor_kinase/Photoreceptor"/>
</dbReference>
<dbReference type="InterPro" id="IPR011006">
    <property type="entry name" value="CheY-like_superfamily"/>
</dbReference>
<dbReference type="SMART" id="SM00448">
    <property type="entry name" value="REC"/>
    <property type="match status" value="2"/>
</dbReference>
<gene>
    <name evidence="11" type="ORF">ASR47_100716</name>
</gene>
<sequence length="1069" mass="115935">MTTASLATTSTFLQGAGTVGDIILAKDWTSSTVGPIAGWTQTMRNLVAMIVRSPIPMVTMWGRHGTLIYNEAYATFAGSRHPEIMGMTATEAFPDLADFNRGVIPQVLAGAPLSFRDQELTWMRDGKFQRFWLNLDYSPIFDDHDQAVGIICVVVDTTDKVNAERKLKGEHARLAQMFEQAPGFMVLLQGPQHTITQANRAYAALVGHRELIGLTIAEALPEAAEQGFVGLLDALYASGEPYTGLAMPFSVAATDSTAAHETYLDFVYQPVTDEDGAISGIFVQGSDVTQRVLAEKAWREGESRFRVWAQAMPNQVWSADAAGNLDWFSDQIYTYSGAGRGELNADNWPSLVHADDIVGAVTRWRASVDTGRTFETEYRVRRHDGQFRWHLIRALPIRDEDGSVISWIGTNTDIEDQKLNSLKLEHLNATLAEQVSMRTAERDRMWRLSNEIMLVSDFNTTLVSLNPAFVAVLGWAKAEVLGTSFMELVHPDDRASTLEQVSLLASGARTIQFENRYRRKDGGYSILSWSAVPDAQYIHAVARDVTAEHAAALAMKQTEKALEQSQKMDAIGKLTGGVAHDFNNLLQVISGNLQMLATVPFAHPRAGQWVENAIGGVNRGAKLASSLLAFGRRQALEPRVLKIGKLITGMEDMLRHALGEPIDIETIVSGGLWNTLVDPTQVETALLNLAINARDAMDGPGRLTIEVGNAYLDEPYCRTHADVSPGQYVTLSVTDTGCGMTAEVLAHAFDPFFSTKPEGKGTGLGLSMVYGFVKQSGGHIKIYSELGQGTTVKVYLPRSMDEEARQETVVMDEAAGGEETILVAEDDEEVRAIVVEMLGGLGYRVLKANDAAAALSILESGIAVDLLFTDVVMPGPLRSAELARKAVELLPNLAVLFTSGYTENSIVHGGRLDPGVELLGKPYSRDSLARKLRQVLGNRKTSGVAATAQAVTLARQDPALAVRKILLVEDEDAVRNITLDMLQLLGHEVESATDGFAALKALEAASYDILITDLGLPGMSGASVAEAARRLQPAIHIVIASGQAKVDGTQANAMLVKPYDFAALQAVLA</sequence>
<evidence type="ECO:0000259" key="10">
    <source>
        <dbReference type="PROSITE" id="PS50113"/>
    </source>
</evidence>
<dbReference type="Pfam" id="PF00072">
    <property type="entry name" value="Response_reg"/>
    <property type="match status" value="2"/>
</dbReference>
<keyword evidence="4" id="KW-0808">Transferase</keyword>
<feature type="domain" description="PAS" evidence="9">
    <location>
        <begin position="453"/>
        <end position="508"/>
    </location>
</feature>
<dbReference type="Proteomes" id="UP000092713">
    <property type="component" value="Unassembled WGS sequence"/>
</dbReference>
<dbReference type="SUPFAM" id="SSF55874">
    <property type="entry name" value="ATPase domain of HSP90 chaperone/DNA topoisomerase II/histidine kinase"/>
    <property type="match status" value="1"/>
</dbReference>
<proteinExistence type="predicted"/>
<dbReference type="Gene3D" id="3.30.450.20">
    <property type="entry name" value="PAS domain"/>
    <property type="match status" value="4"/>
</dbReference>
<feature type="domain" description="PAC" evidence="10">
    <location>
        <begin position="116"/>
        <end position="169"/>
    </location>
</feature>
<dbReference type="SMART" id="SM00388">
    <property type="entry name" value="HisKA"/>
    <property type="match status" value="1"/>
</dbReference>
<dbReference type="InterPro" id="IPR036097">
    <property type="entry name" value="HisK_dim/P_sf"/>
</dbReference>
<dbReference type="InterPro" id="IPR003594">
    <property type="entry name" value="HATPase_dom"/>
</dbReference>
<evidence type="ECO:0000313" key="11">
    <source>
        <dbReference type="EMBL" id="OBV38700.1"/>
    </source>
</evidence>
<dbReference type="Pfam" id="PF08447">
    <property type="entry name" value="PAS_3"/>
    <property type="match status" value="2"/>
</dbReference>
<dbReference type="InterPro" id="IPR035965">
    <property type="entry name" value="PAS-like_dom_sf"/>
</dbReference>
<dbReference type="CDD" id="cd16919">
    <property type="entry name" value="HATPase_CckA-like"/>
    <property type="match status" value="1"/>
</dbReference>
<dbReference type="InterPro" id="IPR004358">
    <property type="entry name" value="Sig_transdc_His_kin-like_C"/>
</dbReference>
<dbReference type="CDD" id="cd00082">
    <property type="entry name" value="HisKA"/>
    <property type="match status" value="1"/>
</dbReference>
<feature type="domain" description="PAC" evidence="10">
    <location>
        <begin position="374"/>
        <end position="426"/>
    </location>
</feature>
<dbReference type="OrthoDB" id="9177042at2"/>
<dbReference type="SMART" id="SM00086">
    <property type="entry name" value="PAC"/>
    <property type="match status" value="4"/>
</dbReference>
<dbReference type="SUPFAM" id="SSF47384">
    <property type="entry name" value="Homodimeric domain of signal transducing histidine kinase"/>
    <property type="match status" value="1"/>
</dbReference>
<evidence type="ECO:0000259" key="8">
    <source>
        <dbReference type="PROSITE" id="PS50110"/>
    </source>
</evidence>
<organism evidence="11 12">
    <name type="scientific">Janthinobacterium psychrotolerans</name>
    <dbReference type="NCBI Taxonomy" id="1747903"/>
    <lineage>
        <taxon>Bacteria</taxon>
        <taxon>Pseudomonadati</taxon>
        <taxon>Pseudomonadota</taxon>
        <taxon>Betaproteobacteria</taxon>
        <taxon>Burkholderiales</taxon>
        <taxon>Oxalobacteraceae</taxon>
        <taxon>Janthinobacterium</taxon>
    </lineage>
</organism>
<dbReference type="SUPFAM" id="SSF52172">
    <property type="entry name" value="CheY-like"/>
    <property type="match status" value="2"/>
</dbReference>
<dbReference type="Gene3D" id="1.10.287.130">
    <property type="match status" value="1"/>
</dbReference>
<dbReference type="PANTHER" id="PTHR43304:SF1">
    <property type="entry name" value="PAC DOMAIN-CONTAINING PROTEIN"/>
    <property type="match status" value="1"/>
</dbReference>
<dbReference type="EMBL" id="LOCQ01000056">
    <property type="protein sequence ID" value="OBV38700.1"/>
    <property type="molecule type" value="Genomic_DNA"/>
</dbReference>
<dbReference type="Gene3D" id="3.30.565.10">
    <property type="entry name" value="Histidine kinase-like ATPase, C-terminal domain"/>
    <property type="match status" value="1"/>
</dbReference>
<dbReference type="PROSITE" id="PS50109">
    <property type="entry name" value="HIS_KIN"/>
    <property type="match status" value="1"/>
</dbReference>
<dbReference type="RefSeq" id="WP_065308431.1">
    <property type="nucleotide sequence ID" value="NZ_LOCQ01000056.1"/>
</dbReference>
<dbReference type="EC" id="2.7.13.3" evidence="2"/>
<dbReference type="AlphaFoldDB" id="A0A1A7C1T7"/>
<protein>
    <recommendedName>
        <fullName evidence="2">histidine kinase</fullName>
        <ecNumber evidence="2">2.7.13.3</ecNumber>
    </recommendedName>
</protein>
<dbReference type="InterPro" id="IPR003661">
    <property type="entry name" value="HisK_dim/P_dom"/>
</dbReference>
<dbReference type="SMART" id="SM00091">
    <property type="entry name" value="PAS"/>
    <property type="match status" value="4"/>
</dbReference>
<feature type="modified residue" description="4-aspartylphosphate" evidence="6">
    <location>
        <position position="870"/>
    </location>
</feature>
<evidence type="ECO:0000256" key="1">
    <source>
        <dbReference type="ARBA" id="ARBA00000085"/>
    </source>
</evidence>
<dbReference type="NCBIfam" id="TIGR00229">
    <property type="entry name" value="sensory_box"/>
    <property type="match status" value="3"/>
</dbReference>
<evidence type="ECO:0000259" key="9">
    <source>
        <dbReference type="PROSITE" id="PS50112"/>
    </source>
</evidence>
<dbReference type="SUPFAM" id="SSF55785">
    <property type="entry name" value="PYP-like sensor domain (PAS domain)"/>
    <property type="match status" value="4"/>
</dbReference>
<keyword evidence="3 6" id="KW-0597">Phosphoprotein</keyword>
<dbReference type="PROSITE" id="PS50110">
    <property type="entry name" value="RESPONSE_REGULATORY"/>
    <property type="match status" value="2"/>
</dbReference>
<dbReference type="InterPro" id="IPR013655">
    <property type="entry name" value="PAS_fold_3"/>
</dbReference>
<dbReference type="FunFam" id="3.30.450.20:FF:000099">
    <property type="entry name" value="Sensory box sensor histidine kinase"/>
    <property type="match status" value="1"/>
</dbReference>
<dbReference type="InterPro" id="IPR000700">
    <property type="entry name" value="PAS-assoc_C"/>
</dbReference>
<dbReference type="PROSITE" id="PS50112">
    <property type="entry name" value="PAS"/>
    <property type="match status" value="1"/>
</dbReference>
<dbReference type="InterPro" id="IPR000014">
    <property type="entry name" value="PAS"/>
</dbReference>
<dbReference type="Gene3D" id="3.40.50.2300">
    <property type="match status" value="2"/>
</dbReference>
<evidence type="ECO:0000256" key="3">
    <source>
        <dbReference type="ARBA" id="ARBA00022553"/>
    </source>
</evidence>
<dbReference type="STRING" id="1747903.ASR47_100716"/>
<feature type="domain" description="Response regulatory" evidence="8">
    <location>
        <begin position="820"/>
        <end position="936"/>
    </location>
</feature>
<dbReference type="InterPro" id="IPR005467">
    <property type="entry name" value="His_kinase_dom"/>
</dbReference>
<evidence type="ECO:0000313" key="12">
    <source>
        <dbReference type="Proteomes" id="UP000092713"/>
    </source>
</evidence>
<evidence type="ECO:0000259" key="7">
    <source>
        <dbReference type="PROSITE" id="PS50109"/>
    </source>
</evidence>
<keyword evidence="5" id="KW-0418">Kinase</keyword>
<dbReference type="Pfam" id="PF02518">
    <property type="entry name" value="HATPase_c"/>
    <property type="match status" value="1"/>
</dbReference>
<evidence type="ECO:0000256" key="6">
    <source>
        <dbReference type="PROSITE-ProRule" id="PRU00169"/>
    </source>
</evidence>
<dbReference type="InterPro" id="IPR001789">
    <property type="entry name" value="Sig_transdc_resp-reg_receiver"/>
</dbReference>
<dbReference type="InterPro" id="IPR013656">
    <property type="entry name" value="PAS_4"/>
</dbReference>
<dbReference type="SMART" id="SM00387">
    <property type="entry name" value="HATPase_c"/>
    <property type="match status" value="1"/>
</dbReference>
<evidence type="ECO:0000256" key="5">
    <source>
        <dbReference type="ARBA" id="ARBA00022777"/>
    </source>
</evidence>
<dbReference type="PATRIC" id="fig|1747903.4.peg.2257"/>
<feature type="domain" description="Histidine kinase" evidence="7">
    <location>
        <begin position="577"/>
        <end position="800"/>
    </location>
</feature>
<dbReference type="Pfam" id="PF08448">
    <property type="entry name" value="PAS_4"/>
    <property type="match status" value="1"/>
</dbReference>
<dbReference type="InterPro" id="IPR036890">
    <property type="entry name" value="HATPase_C_sf"/>
</dbReference>
<dbReference type="GO" id="GO:0000155">
    <property type="term" value="F:phosphorelay sensor kinase activity"/>
    <property type="evidence" value="ECO:0007669"/>
    <property type="project" value="InterPro"/>
</dbReference>
<dbReference type="CDD" id="cd00130">
    <property type="entry name" value="PAS"/>
    <property type="match status" value="3"/>
</dbReference>